<dbReference type="Pfam" id="PF18232">
    <property type="entry name" value="Chalcone_N"/>
    <property type="match status" value="1"/>
</dbReference>
<dbReference type="EMBL" id="FMXR01000005">
    <property type="protein sequence ID" value="SDB06150.1"/>
    <property type="molecule type" value="Genomic_DNA"/>
</dbReference>
<proteinExistence type="predicted"/>
<protein>
    <recommendedName>
        <fullName evidence="1">Chalcone isomerase N-terminal domain-containing protein</fullName>
    </recommendedName>
</protein>
<evidence type="ECO:0000259" key="1">
    <source>
        <dbReference type="Pfam" id="PF18232"/>
    </source>
</evidence>
<feature type="domain" description="Chalcone isomerase N-terminal" evidence="1">
    <location>
        <begin position="6"/>
        <end position="107"/>
    </location>
</feature>
<dbReference type="AlphaFoldDB" id="A0A1G6ACW7"/>
<gene>
    <name evidence="2" type="ORF">SAMN02910417_00426</name>
</gene>
<dbReference type="RefSeq" id="WP_090171710.1">
    <property type="nucleotide sequence ID" value="NZ_FMXR01000005.1"/>
</dbReference>
<dbReference type="SMR" id="A0A1G6ACW7"/>
<dbReference type="STRING" id="1732.SAMN02910417_00426"/>
<accession>A0A1G6ACW7</accession>
<dbReference type="OrthoDB" id="2079094at2"/>
<evidence type="ECO:0000313" key="2">
    <source>
        <dbReference type="EMBL" id="SDB06150.1"/>
    </source>
</evidence>
<keyword evidence="3" id="KW-1185">Reference proteome</keyword>
<reference evidence="2 3" key="1">
    <citation type="submission" date="2016-10" db="EMBL/GenBank/DDBJ databases">
        <authorList>
            <person name="de Groot N.N."/>
        </authorList>
    </citation>
    <scope>NUCLEOTIDE SEQUENCE [LARGE SCALE GENOMIC DNA]</scope>
    <source>
        <strain evidence="2 3">DSM 3217</strain>
    </source>
</reference>
<name>A0A1G6ACW7_EUBOX</name>
<dbReference type="Proteomes" id="UP000199228">
    <property type="component" value="Unassembled WGS sequence"/>
</dbReference>
<organism evidence="2 3">
    <name type="scientific">Eubacterium oxidoreducens</name>
    <dbReference type="NCBI Taxonomy" id="1732"/>
    <lineage>
        <taxon>Bacteria</taxon>
        <taxon>Bacillati</taxon>
        <taxon>Bacillota</taxon>
        <taxon>Clostridia</taxon>
        <taxon>Eubacteriales</taxon>
        <taxon>Eubacteriaceae</taxon>
        <taxon>Eubacterium</taxon>
    </lineage>
</organism>
<sequence>MADFKFEPMRSLIYVNCAKEDYRPNLTRWLYKTHIPDSISQFEPYVTKYAFYPSFPCPPEGDRFGYCKMQLTEHHWLVSDLDPRLEIKAIAETFPPDVLLWQGNLPEAAVEMMKNGPKPGEEDGDIGNEARKAAFEGANPFIFCFLPMWWEEDIKGKGRTIEDGANYRFNFSIGFPDGVDKAEGEKWLREEVLPIFEAAPECTRILMSHVKKDINDCTMDFVVEVWFENQSGWYKVMVEDTKKLAKPSWAEQDAFPFLKPYHRFISVAVADYTPSNNLANYRGYLTMR</sequence>
<evidence type="ECO:0000313" key="3">
    <source>
        <dbReference type="Proteomes" id="UP000199228"/>
    </source>
</evidence>
<dbReference type="InterPro" id="IPR040518">
    <property type="entry name" value="Chalcone_N"/>
</dbReference>